<feature type="compositionally biased region" description="Polar residues" evidence="1">
    <location>
        <begin position="311"/>
        <end position="325"/>
    </location>
</feature>
<keyword evidence="4" id="KW-1185">Reference proteome</keyword>
<evidence type="ECO:0000256" key="2">
    <source>
        <dbReference type="SAM" id="Phobius"/>
    </source>
</evidence>
<keyword evidence="2" id="KW-0812">Transmembrane</keyword>
<protein>
    <recommendedName>
        <fullName evidence="5">Trans-Golgi network integral membrane protein 2</fullName>
    </recommendedName>
</protein>
<dbReference type="AlphaFoldDB" id="A0AAW1NA83"/>
<dbReference type="EMBL" id="JASPKY010000003">
    <property type="protein sequence ID" value="KAK9758686.1"/>
    <property type="molecule type" value="Genomic_DNA"/>
</dbReference>
<feature type="transmembrane region" description="Helical" evidence="2">
    <location>
        <begin position="431"/>
        <end position="450"/>
    </location>
</feature>
<keyword evidence="2" id="KW-0472">Membrane</keyword>
<proteinExistence type="predicted"/>
<feature type="compositionally biased region" description="Polar residues" evidence="1">
    <location>
        <begin position="245"/>
        <end position="257"/>
    </location>
</feature>
<evidence type="ECO:0000313" key="3">
    <source>
        <dbReference type="EMBL" id="KAK9758686.1"/>
    </source>
</evidence>
<dbReference type="InterPro" id="IPR037645">
    <property type="entry name" value="KCT2"/>
</dbReference>
<feature type="region of interest" description="Disordered" evidence="1">
    <location>
        <begin position="299"/>
        <end position="421"/>
    </location>
</feature>
<accession>A0AAW1NA83</accession>
<organism evidence="3 4">
    <name type="scientific">Popillia japonica</name>
    <name type="common">Japanese beetle</name>
    <dbReference type="NCBI Taxonomy" id="7064"/>
    <lineage>
        <taxon>Eukaryota</taxon>
        <taxon>Metazoa</taxon>
        <taxon>Ecdysozoa</taxon>
        <taxon>Arthropoda</taxon>
        <taxon>Hexapoda</taxon>
        <taxon>Insecta</taxon>
        <taxon>Pterygota</taxon>
        <taxon>Neoptera</taxon>
        <taxon>Endopterygota</taxon>
        <taxon>Coleoptera</taxon>
        <taxon>Polyphaga</taxon>
        <taxon>Scarabaeiformia</taxon>
        <taxon>Scarabaeidae</taxon>
        <taxon>Rutelinae</taxon>
        <taxon>Popillia</taxon>
    </lineage>
</organism>
<dbReference type="Pfam" id="PF17818">
    <property type="entry name" value="KCT2"/>
    <property type="match status" value="1"/>
</dbReference>
<reference evidence="3 4" key="1">
    <citation type="journal article" date="2024" name="BMC Genomics">
        <title>De novo assembly and annotation of Popillia japonica's genome with initial clues to its potential as an invasive pest.</title>
        <authorList>
            <person name="Cucini C."/>
            <person name="Boschi S."/>
            <person name="Funari R."/>
            <person name="Cardaioli E."/>
            <person name="Iannotti N."/>
            <person name="Marturano G."/>
            <person name="Paoli F."/>
            <person name="Bruttini M."/>
            <person name="Carapelli A."/>
            <person name="Frati F."/>
            <person name="Nardi F."/>
        </authorList>
    </citation>
    <scope>NUCLEOTIDE SEQUENCE [LARGE SCALE GENOMIC DNA]</scope>
    <source>
        <strain evidence="3">DMR45628</strain>
    </source>
</reference>
<feature type="compositionally biased region" description="Acidic residues" evidence="1">
    <location>
        <begin position="384"/>
        <end position="393"/>
    </location>
</feature>
<sequence length="504" mass="55822">MPSFLKYCSDYTTLTTVTSLTKETEYDILCIVYMNNYVNLCNSLPTNNTVDDKQIENAANISNLEKTCEILSHTKLNEDFKDAASILSSFKTPDTCTVLCKELTVSKVTPICSLAAFTLSYAHQIQQNLTKVQPRVKPQNDVENVDHTKLFNKVNQASPVAKPNITKNNGEIPDKEILAQNQQKVQNADQDALPVDPPKKVADDPKKNQDAPHPMEDPQIMPFNQIQLWLKIKDGGSTDNAVQSNSVVAQDENTPLEVSNGKGESNHDDNVPVGPSTEITSTKMSDVKKDNVDEALENQQVQPQLIKGNENPPQEEQSDQKSSPQDEADSPAVQNAKPVDSTDVKESILSPAVQNAKPVDSTDVKESILSEGALDEAGPNQENDMIDEDDLVSEPEKSSSKIKQQPKPQETDEDVLIPPYNSSNSDEEDSFFFIYFMMVCAVFILGYLGYHNKQKVLALVIEGRRGRRGSRRGRPNSANYHKLDSNLEEAVTSSCNKNSTNIIY</sequence>
<feature type="region of interest" description="Disordered" evidence="1">
    <location>
        <begin position="183"/>
        <end position="220"/>
    </location>
</feature>
<comment type="caution">
    <text evidence="3">The sequence shown here is derived from an EMBL/GenBank/DDBJ whole genome shotgun (WGS) entry which is preliminary data.</text>
</comment>
<evidence type="ECO:0000256" key="1">
    <source>
        <dbReference type="SAM" id="MobiDB-lite"/>
    </source>
</evidence>
<dbReference type="PANTHER" id="PTHR16502:SF0">
    <property type="entry name" value="KERATINOCYTE-ASSOCIATED TRANSMEMBRANE PROTEIN 2"/>
    <property type="match status" value="1"/>
</dbReference>
<dbReference type="PANTHER" id="PTHR16502">
    <property type="entry name" value="KERATINOCYTE-ASSOCIATED TRANSMEMBRANE PROTEIN 2"/>
    <property type="match status" value="1"/>
</dbReference>
<gene>
    <name evidence="3" type="ORF">QE152_g725</name>
</gene>
<feature type="region of interest" description="Disordered" evidence="1">
    <location>
        <begin position="245"/>
        <end position="286"/>
    </location>
</feature>
<feature type="compositionally biased region" description="Basic and acidic residues" evidence="1">
    <location>
        <begin position="197"/>
        <end position="216"/>
    </location>
</feature>
<name>A0AAW1NA83_POPJA</name>
<evidence type="ECO:0000313" key="4">
    <source>
        <dbReference type="Proteomes" id="UP001458880"/>
    </source>
</evidence>
<dbReference type="Proteomes" id="UP001458880">
    <property type="component" value="Unassembled WGS sequence"/>
</dbReference>
<evidence type="ECO:0008006" key="5">
    <source>
        <dbReference type="Google" id="ProtNLM"/>
    </source>
</evidence>
<keyword evidence="2" id="KW-1133">Transmembrane helix</keyword>